<keyword evidence="2 8" id="KW-0597">Phosphoprotein</keyword>
<dbReference type="STRING" id="1424294.Gferi_17670"/>
<proteinExistence type="predicted"/>
<dbReference type="InterPro" id="IPR001867">
    <property type="entry name" value="OmpR/PhoB-type_DNA-bd"/>
</dbReference>
<dbReference type="KEGG" id="gfe:Gferi_17670"/>
<dbReference type="Pfam" id="PF00072">
    <property type="entry name" value="Response_reg"/>
    <property type="match status" value="1"/>
</dbReference>
<dbReference type="SMART" id="SM00862">
    <property type="entry name" value="Trans_reg_C"/>
    <property type="match status" value="1"/>
</dbReference>
<dbReference type="InterPro" id="IPR039420">
    <property type="entry name" value="WalR-like"/>
</dbReference>
<evidence type="ECO:0000313" key="12">
    <source>
        <dbReference type="EMBL" id="AOT71219.1"/>
    </source>
</evidence>
<dbReference type="Gene3D" id="6.10.250.690">
    <property type="match status" value="1"/>
</dbReference>
<evidence type="ECO:0000256" key="8">
    <source>
        <dbReference type="PROSITE-ProRule" id="PRU00169"/>
    </source>
</evidence>
<accession>A0A1D8GJY6</accession>
<evidence type="ECO:0000259" key="11">
    <source>
        <dbReference type="PROSITE" id="PS51755"/>
    </source>
</evidence>
<gene>
    <name evidence="12" type="ORF">Gferi_17670</name>
</gene>
<dbReference type="Gene3D" id="1.10.10.10">
    <property type="entry name" value="Winged helix-like DNA-binding domain superfamily/Winged helix DNA-binding domain"/>
    <property type="match status" value="1"/>
</dbReference>
<dbReference type="SUPFAM" id="SSF46894">
    <property type="entry name" value="C-terminal effector domain of the bipartite response regulators"/>
    <property type="match status" value="1"/>
</dbReference>
<dbReference type="Gene3D" id="3.40.50.2300">
    <property type="match status" value="1"/>
</dbReference>
<evidence type="ECO:0000256" key="5">
    <source>
        <dbReference type="ARBA" id="ARBA00023125"/>
    </source>
</evidence>
<keyword evidence="13" id="KW-1185">Reference proteome</keyword>
<dbReference type="PROSITE" id="PS51755">
    <property type="entry name" value="OMPR_PHOB"/>
    <property type="match status" value="1"/>
</dbReference>
<dbReference type="GO" id="GO:0005829">
    <property type="term" value="C:cytosol"/>
    <property type="evidence" value="ECO:0007669"/>
    <property type="project" value="TreeGrafter"/>
</dbReference>
<dbReference type="RefSeq" id="WP_069978825.1">
    <property type="nucleotide sequence ID" value="NZ_CP017269.1"/>
</dbReference>
<name>A0A1D8GJY6_9FIRM</name>
<dbReference type="Pfam" id="PF00486">
    <property type="entry name" value="Trans_reg_C"/>
    <property type="match status" value="1"/>
</dbReference>
<dbReference type="InterPro" id="IPR011006">
    <property type="entry name" value="CheY-like_superfamily"/>
</dbReference>
<evidence type="ECO:0000256" key="1">
    <source>
        <dbReference type="ARBA" id="ARBA00018672"/>
    </source>
</evidence>
<dbReference type="PANTHER" id="PTHR48111">
    <property type="entry name" value="REGULATOR OF RPOS"/>
    <property type="match status" value="1"/>
</dbReference>
<feature type="domain" description="OmpR/PhoB-type" evidence="11">
    <location>
        <begin position="130"/>
        <end position="228"/>
    </location>
</feature>
<dbReference type="Proteomes" id="UP000095743">
    <property type="component" value="Chromosome"/>
</dbReference>
<keyword evidence="3" id="KW-0902">Two-component regulatory system</keyword>
<keyword evidence="4" id="KW-0805">Transcription regulation</keyword>
<evidence type="ECO:0000256" key="4">
    <source>
        <dbReference type="ARBA" id="ARBA00023015"/>
    </source>
</evidence>
<reference evidence="12 13" key="1">
    <citation type="submission" date="2016-09" db="EMBL/GenBank/DDBJ databases">
        <title>Genomic analysis reveals versatility of anaerobic energy metabolism of Geosporobacter ferrireducens IRF9 of phylum Firmicutes.</title>
        <authorList>
            <person name="Kim S.-J."/>
        </authorList>
    </citation>
    <scope>NUCLEOTIDE SEQUENCE [LARGE SCALE GENOMIC DNA]</scope>
    <source>
        <strain evidence="12 13">IRF9</strain>
    </source>
</reference>
<dbReference type="PROSITE" id="PS50110">
    <property type="entry name" value="RESPONSE_REGULATORY"/>
    <property type="match status" value="1"/>
</dbReference>
<dbReference type="GO" id="GO:0032993">
    <property type="term" value="C:protein-DNA complex"/>
    <property type="evidence" value="ECO:0007669"/>
    <property type="project" value="TreeGrafter"/>
</dbReference>
<dbReference type="GO" id="GO:0000976">
    <property type="term" value="F:transcription cis-regulatory region binding"/>
    <property type="evidence" value="ECO:0007669"/>
    <property type="project" value="TreeGrafter"/>
</dbReference>
<sequence>MNKIMVVDDEKKIVAMITAFLELQGIKVVPAYSGREALEKLDDTIELILLDINMDTIDGIEACQKIRENSRIPIIFLSGNGTQYDKVLGLSVGADDYITKPFDPLELAARVKAHIRRAQDYNPSVKSSANIIIRFDDIMIQKNAHKVIKGKDEIFLSSKEFKLLLFFAENAHRALSRKEILKHVWESEHYDDNTVTTYVKRLRTKLSDHQEEPQYIKSLRGVGYLFDADLTFEKG</sequence>
<dbReference type="InterPro" id="IPR001789">
    <property type="entry name" value="Sig_transdc_resp-reg_receiver"/>
</dbReference>
<dbReference type="GO" id="GO:0000156">
    <property type="term" value="F:phosphorelay response regulator activity"/>
    <property type="evidence" value="ECO:0007669"/>
    <property type="project" value="TreeGrafter"/>
</dbReference>
<feature type="domain" description="Response regulatory" evidence="10">
    <location>
        <begin position="3"/>
        <end position="115"/>
    </location>
</feature>
<feature type="modified residue" description="4-aspartylphosphate" evidence="8">
    <location>
        <position position="51"/>
    </location>
</feature>
<dbReference type="AlphaFoldDB" id="A0A1D8GJY6"/>
<evidence type="ECO:0000256" key="6">
    <source>
        <dbReference type="ARBA" id="ARBA00023163"/>
    </source>
</evidence>
<keyword evidence="6" id="KW-0804">Transcription</keyword>
<feature type="DNA-binding region" description="OmpR/PhoB-type" evidence="9">
    <location>
        <begin position="130"/>
        <end position="228"/>
    </location>
</feature>
<evidence type="ECO:0000256" key="3">
    <source>
        <dbReference type="ARBA" id="ARBA00023012"/>
    </source>
</evidence>
<dbReference type="GO" id="GO:0006355">
    <property type="term" value="P:regulation of DNA-templated transcription"/>
    <property type="evidence" value="ECO:0007669"/>
    <property type="project" value="InterPro"/>
</dbReference>
<evidence type="ECO:0000256" key="2">
    <source>
        <dbReference type="ARBA" id="ARBA00022553"/>
    </source>
</evidence>
<dbReference type="SUPFAM" id="SSF52172">
    <property type="entry name" value="CheY-like"/>
    <property type="match status" value="1"/>
</dbReference>
<dbReference type="EMBL" id="CP017269">
    <property type="protein sequence ID" value="AOT71219.1"/>
    <property type="molecule type" value="Genomic_DNA"/>
</dbReference>
<keyword evidence="5 9" id="KW-0238">DNA-binding</keyword>
<protein>
    <recommendedName>
        <fullName evidence="1">Stage 0 sporulation protein A homolog</fullName>
    </recommendedName>
</protein>
<evidence type="ECO:0000313" key="13">
    <source>
        <dbReference type="Proteomes" id="UP000095743"/>
    </source>
</evidence>
<dbReference type="FunFam" id="1.10.10.10:FF:000018">
    <property type="entry name" value="DNA-binding response regulator ResD"/>
    <property type="match status" value="1"/>
</dbReference>
<dbReference type="CDD" id="cd00383">
    <property type="entry name" value="trans_reg_C"/>
    <property type="match status" value="1"/>
</dbReference>
<dbReference type="PANTHER" id="PTHR48111:SF2">
    <property type="entry name" value="RESPONSE REGULATOR SAER"/>
    <property type="match status" value="1"/>
</dbReference>
<evidence type="ECO:0000259" key="10">
    <source>
        <dbReference type="PROSITE" id="PS50110"/>
    </source>
</evidence>
<dbReference type="OrthoDB" id="1898250at2"/>
<comment type="function">
    <text evidence="7">May play the central regulatory role in sporulation. It may be an element of the effector pathway responsible for the activation of sporulation genes in response to nutritional stress. Spo0A may act in concert with spo0H (a sigma factor) to control the expression of some genes that are critical to the sporulation process.</text>
</comment>
<evidence type="ECO:0000256" key="7">
    <source>
        <dbReference type="ARBA" id="ARBA00024867"/>
    </source>
</evidence>
<organism evidence="12 13">
    <name type="scientific">Geosporobacter ferrireducens</name>
    <dbReference type="NCBI Taxonomy" id="1424294"/>
    <lineage>
        <taxon>Bacteria</taxon>
        <taxon>Bacillati</taxon>
        <taxon>Bacillota</taxon>
        <taxon>Clostridia</taxon>
        <taxon>Peptostreptococcales</taxon>
        <taxon>Thermotaleaceae</taxon>
        <taxon>Geosporobacter</taxon>
    </lineage>
</organism>
<dbReference type="InterPro" id="IPR036388">
    <property type="entry name" value="WH-like_DNA-bd_sf"/>
</dbReference>
<dbReference type="InterPro" id="IPR016032">
    <property type="entry name" value="Sig_transdc_resp-reg_C-effctor"/>
</dbReference>
<evidence type="ECO:0000256" key="9">
    <source>
        <dbReference type="PROSITE-ProRule" id="PRU01091"/>
    </source>
</evidence>
<dbReference type="SMART" id="SM00448">
    <property type="entry name" value="REC"/>
    <property type="match status" value="1"/>
</dbReference>